<dbReference type="InterPro" id="IPR025736">
    <property type="entry name" value="PucR_C-HTH_dom"/>
</dbReference>
<dbReference type="AlphaFoldDB" id="A0A168PDG6"/>
<dbReference type="Pfam" id="PF17853">
    <property type="entry name" value="GGDEF_2"/>
    <property type="match status" value="1"/>
</dbReference>
<gene>
    <name evidence="5" type="primary">cdaR_3</name>
    <name evidence="5" type="ORF">WY13_01970</name>
</gene>
<comment type="similarity">
    <text evidence="1">Belongs to the CdaR family.</text>
</comment>
<dbReference type="OrthoDB" id="212459at2"/>
<proteinExistence type="inferred from homology"/>
<protein>
    <submittedName>
        <fullName evidence="5">Carbohydrate diacid regulator</fullName>
    </submittedName>
</protein>
<dbReference type="InterPro" id="IPR051448">
    <property type="entry name" value="CdaR-like_regulators"/>
</dbReference>
<feature type="domain" description="PucR C-terminal helix-turn-helix" evidence="3">
    <location>
        <begin position="319"/>
        <end position="373"/>
    </location>
</feature>
<dbReference type="PATRIC" id="fig|1538.10.peg.2418"/>
<accession>A0A168PDG6</accession>
<feature type="domain" description="Putative sugar diacid recognition" evidence="2">
    <location>
        <begin position="4"/>
        <end position="135"/>
    </location>
</feature>
<name>A0A168PDG6_9CLOT</name>
<organism evidence="5 6">
    <name type="scientific">Clostridium ljungdahlii</name>
    <dbReference type="NCBI Taxonomy" id="1538"/>
    <lineage>
        <taxon>Bacteria</taxon>
        <taxon>Bacillati</taxon>
        <taxon>Bacillota</taxon>
        <taxon>Clostridia</taxon>
        <taxon>Eubacteriales</taxon>
        <taxon>Clostridiaceae</taxon>
        <taxon>Clostridium</taxon>
    </lineage>
</organism>
<evidence type="ECO:0000259" key="2">
    <source>
        <dbReference type="Pfam" id="PF05651"/>
    </source>
</evidence>
<reference evidence="5 6" key="1">
    <citation type="journal article" date="2015" name="Biotechnol. Bioeng.">
        <title>Genome sequence and phenotypic characterization of Caulobacter segnis.</title>
        <authorList>
            <person name="Patel S."/>
            <person name="Fletcher B."/>
            <person name="Scott D.C."/>
            <person name="Ely B."/>
        </authorList>
    </citation>
    <scope>NUCLEOTIDE SEQUENCE [LARGE SCALE GENOMIC DNA]</scope>
    <source>
        <strain evidence="5 6">ERI-2</strain>
    </source>
</reference>
<dbReference type="Proteomes" id="UP000077407">
    <property type="component" value="Unassembled WGS sequence"/>
</dbReference>
<evidence type="ECO:0000313" key="5">
    <source>
        <dbReference type="EMBL" id="OAA87614.1"/>
    </source>
</evidence>
<feature type="domain" description="CdaR GGDEF-like" evidence="4">
    <location>
        <begin position="150"/>
        <end position="267"/>
    </location>
</feature>
<dbReference type="RefSeq" id="WP_063555442.1">
    <property type="nucleotide sequence ID" value="NZ_LITT01000020.1"/>
</dbReference>
<evidence type="ECO:0000256" key="1">
    <source>
        <dbReference type="ARBA" id="ARBA00006754"/>
    </source>
</evidence>
<evidence type="ECO:0000313" key="6">
    <source>
        <dbReference type="Proteomes" id="UP000077407"/>
    </source>
</evidence>
<dbReference type="InterPro" id="IPR008599">
    <property type="entry name" value="Diacid_rec"/>
</dbReference>
<dbReference type="PANTHER" id="PTHR33744">
    <property type="entry name" value="CARBOHYDRATE DIACID REGULATOR"/>
    <property type="match status" value="1"/>
</dbReference>
<dbReference type="InterPro" id="IPR041522">
    <property type="entry name" value="CdaR_GGDEF"/>
</dbReference>
<dbReference type="Pfam" id="PF13556">
    <property type="entry name" value="HTH_30"/>
    <property type="match status" value="1"/>
</dbReference>
<evidence type="ECO:0000259" key="3">
    <source>
        <dbReference type="Pfam" id="PF13556"/>
    </source>
</evidence>
<dbReference type="InterPro" id="IPR042070">
    <property type="entry name" value="PucR_C-HTH_sf"/>
</dbReference>
<dbReference type="Pfam" id="PF05651">
    <property type="entry name" value="Diacid_rec"/>
    <property type="match status" value="1"/>
</dbReference>
<evidence type="ECO:0000259" key="4">
    <source>
        <dbReference type="Pfam" id="PF17853"/>
    </source>
</evidence>
<dbReference type="EMBL" id="LITT01000020">
    <property type="protein sequence ID" value="OAA87614.1"/>
    <property type="molecule type" value="Genomic_DNA"/>
</dbReference>
<sequence length="383" mass="44427">MEISTKLAEEIVDRTMKAVNKNINIMNKQGIIIASGNKDRIGSVHEGAVLAIGRKSEFSIDENQCRKLNGVEQGTNIVIEFEHEIVGVIGITGKRDEVIGYGKLIKMTAEMIIEQAYVMKELEWSNRVKEDMILSLIKNDQGSFRLLEKYTKKFKIASNYPMTIFIIQVNFKQISNRKDLDILKNIVSILEGTLKESLVAVIDSKTIVLLYKCPNIKYKAITCKDRIEGIYEKIQNQTNTDVKISVGKVYTKLSDMHKSYEIARETLLFGEKSHPNNNVYIFDVLKYEMLFFQDNAQWKVNELKDSYRLIELNDKNGELRETLKVFIEENGELNKVSNKLFIHRNTLNYRLNKIYKITNMNPKNYIDLFWLYCSIINFKTNKN</sequence>
<comment type="caution">
    <text evidence="5">The sequence shown here is derived from an EMBL/GenBank/DDBJ whole genome shotgun (WGS) entry which is preliminary data.</text>
</comment>
<dbReference type="PANTHER" id="PTHR33744:SF15">
    <property type="entry name" value="CARBOHYDRATE DIACID REGULATOR"/>
    <property type="match status" value="1"/>
</dbReference>
<dbReference type="Gene3D" id="1.10.10.2840">
    <property type="entry name" value="PucR C-terminal helix-turn-helix domain"/>
    <property type="match status" value="1"/>
</dbReference>